<protein>
    <submittedName>
        <fullName evidence="1">Uncharacterized protein</fullName>
    </submittedName>
</protein>
<evidence type="ECO:0000313" key="2">
    <source>
        <dbReference type="Proteomes" id="UP001221898"/>
    </source>
</evidence>
<dbReference type="AlphaFoldDB" id="A0AAD7TAK7"/>
<organism evidence="1 2">
    <name type="scientific">Aldrovandia affinis</name>
    <dbReference type="NCBI Taxonomy" id="143900"/>
    <lineage>
        <taxon>Eukaryota</taxon>
        <taxon>Metazoa</taxon>
        <taxon>Chordata</taxon>
        <taxon>Craniata</taxon>
        <taxon>Vertebrata</taxon>
        <taxon>Euteleostomi</taxon>
        <taxon>Actinopterygii</taxon>
        <taxon>Neopterygii</taxon>
        <taxon>Teleostei</taxon>
        <taxon>Notacanthiformes</taxon>
        <taxon>Halosauridae</taxon>
        <taxon>Aldrovandia</taxon>
    </lineage>
</organism>
<dbReference type="PANTHER" id="PTHR46880">
    <property type="entry name" value="RAS-ASSOCIATING DOMAIN-CONTAINING PROTEIN"/>
    <property type="match status" value="1"/>
</dbReference>
<comment type="caution">
    <text evidence="1">The sequence shown here is derived from an EMBL/GenBank/DDBJ whole genome shotgun (WGS) entry which is preliminary data.</text>
</comment>
<sequence>MDAINRDERMKKVTELLKSLYKQYHYSPKAWRELKALSGALQQKIWKLTNLGGTRWLPHVARALQTLMNDYAVVVAHMENTIESRSASADMIGRAKQCVQMLKDYSCLLFVVLVQDILKVLSCLSLKLQEDGITLPKALQAFETALLMLTSLHSTAGESLEGFLQGPAEGQFHAVQLQSFSQESRDRFDRLKSQLLDAVIKSMRSCFNDLENDKILQAVARLVDPREWPTEEADLASYGAGQRARRV</sequence>
<reference evidence="1" key="1">
    <citation type="journal article" date="2023" name="Science">
        <title>Genome structures resolve the early diversification of teleost fishes.</title>
        <authorList>
            <person name="Parey E."/>
            <person name="Louis A."/>
            <person name="Montfort J."/>
            <person name="Bouchez O."/>
            <person name="Roques C."/>
            <person name="Iampietro C."/>
            <person name="Lluch J."/>
            <person name="Castinel A."/>
            <person name="Donnadieu C."/>
            <person name="Desvignes T."/>
            <person name="Floi Bucao C."/>
            <person name="Jouanno E."/>
            <person name="Wen M."/>
            <person name="Mejri S."/>
            <person name="Dirks R."/>
            <person name="Jansen H."/>
            <person name="Henkel C."/>
            <person name="Chen W.J."/>
            <person name="Zahm M."/>
            <person name="Cabau C."/>
            <person name="Klopp C."/>
            <person name="Thompson A.W."/>
            <person name="Robinson-Rechavi M."/>
            <person name="Braasch I."/>
            <person name="Lecointre G."/>
            <person name="Bobe J."/>
            <person name="Postlethwait J.H."/>
            <person name="Berthelot C."/>
            <person name="Roest Crollius H."/>
            <person name="Guiguen Y."/>
        </authorList>
    </citation>
    <scope>NUCLEOTIDE SEQUENCE</scope>
    <source>
        <strain evidence="1">NC1722</strain>
    </source>
</reference>
<keyword evidence="2" id="KW-1185">Reference proteome</keyword>
<accession>A0AAD7TAK7</accession>
<proteinExistence type="predicted"/>
<gene>
    <name evidence="1" type="ORF">AAFF_G00286270</name>
</gene>
<name>A0AAD7TAK7_9TELE</name>
<dbReference type="PANTHER" id="PTHR46880:SF5">
    <property type="entry name" value="DUF4371 DOMAIN-CONTAINING PROTEIN"/>
    <property type="match status" value="1"/>
</dbReference>
<dbReference type="EMBL" id="JAINUG010000004">
    <property type="protein sequence ID" value="KAJ8417400.1"/>
    <property type="molecule type" value="Genomic_DNA"/>
</dbReference>
<evidence type="ECO:0000313" key="1">
    <source>
        <dbReference type="EMBL" id="KAJ8417400.1"/>
    </source>
</evidence>
<dbReference type="Proteomes" id="UP001221898">
    <property type="component" value="Unassembled WGS sequence"/>
</dbReference>